<evidence type="ECO:0000256" key="2">
    <source>
        <dbReference type="ARBA" id="ARBA00023054"/>
    </source>
</evidence>
<dbReference type="GO" id="GO:0030313">
    <property type="term" value="C:cell envelope"/>
    <property type="evidence" value="ECO:0007669"/>
    <property type="project" value="UniProtKB-SubCell"/>
</dbReference>
<feature type="domain" description="GAF" evidence="4">
    <location>
        <begin position="81"/>
        <end position="215"/>
    </location>
</feature>
<evidence type="ECO:0000313" key="6">
    <source>
        <dbReference type="Proteomes" id="UP001060070"/>
    </source>
</evidence>
<feature type="coiled-coil region" evidence="3">
    <location>
        <begin position="325"/>
        <end position="378"/>
    </location>
</feature>
<sequence length="516" mass="56558">MARVHVAFPIDVQGNAVGVVVLDVVSHAGFDLKSVFRQLQWGTGWLEAALLRQRATGEIGLLARANATLHMLAVVEEHSRLQTAALALTNEVAARFGCERVSLGFHERRGIRMRAMSHSAWFQRKSELVGTLENAMDEAFDQRLPVSYPVVTGTERRIAVAHKELVGSGRIRSVLSVLLSAANGPIGVMTLERQTNDPFDLEAVQTLQLLGTLAGPVLELQRGSERWIAGRIATNARSTLTAIFGPRRPALKLAVLSALALFGSLAFANTEFRVSAKSVLEGSIQRAAVAPFDGFIARANVRPGDIVHQGDVLASLDDRDLVLESTRWEMEVRKLQQKHRDAQSQHDRLNMQVLQAQIDQAEAQARLAKDKLARSRIVAAVDGFVVSGDLSQMLGAPVQQGKVLFEVAPLSSYRVVLRVDEEDIRHIAIGQKGALALTGAAGQTVPFRIARLTSVATAEDGRNFFRVEANLLSNDLPLRPGMEGIGKIEIGERRLLWVLGRNLIERTRLLIWAWIP</sequence>
<accession>A0AB38TJU5</accession>
<dbReference type="SUPFAM" id="SSF55781">
    <property type="entry name" value="GAF domain-like"/>
    <property type="match status" value="1"/>
</dbReference>
<evidence type="ECO:0000259" key="4">
    <source>
        <dbReference type="Pfam" id="PF01590"/>
    </source>
</evidence>
<keyword evidence="5" id="KW-0614">Plasmid</keyword>
<dbReference type="InterPro" id="IPR003018">
    <property type="entry name" value="GAF"/>
</dbReference>
<gene>
    <name evidence="5" type="ORF">LRP29_31380</name>
</gene>
<name>A0AB38TJU5_9HYPH</name>
<dbReference type="Proteomes" id="UP001060070">
    <property type="component" value="Plasmid unnamed"/>
</dbReference>
<dbReference type="RefSeq" id="WP_164752907.1">
    <property type="nucleotide sequence ID" value="NZ_CP088148.1"/>
</dbReference>
<dbReference type="InterPro" id="IPR050465">
    <property type="entry name" value="UPF0194_transport"/>
</dbReference>
<evidence type="ECO:0000256" key="1">
    <source>
        <dbReference type="ARBA" id="ARBA00004196"/>
    </source>
</evidence>
<keyword evidence="6" id="KW-1185">Reference proteome</keyword>
<evidence type="ECO:0000256" key="3">
    <source>
        <dbReference type="SAM" id="Coils"/>
    </source>
</evidence>
<reference evidence="5 6" key="1">
    <citation type="journal article" date="2022" name="Microbiol. Resour. Announc.">
        <title>Complete Genome Sequence of Mesorhizobium ciceri Strain R30, a Rhizobium Used as a Commercial Inoculant for Chickpea in Argentina.</title>
        <authorList>
            <person name="Foresto E."/>
            <person name="Revale S."/>
            <person name="Primo E."/>
            <person name="Nievas F."/>
            <person name="Carezzano E."/>
            <person name="Puente M."/>
            <person name="Alzari P."/>
            <person name="Mart M."/>
            <person name="Ben-Assaya M."/>
            <person name="Mornico D."/>
            <person name="Santoro M."/>
            <person name="Mart F."/>
            <person name="Giordano W."/>
            <person name="Bogino P."/>
        </authorList>
    </citation>
    <scope>NUCLEOTIDE SEQUENCE [LARGE SCALE GENOMIC DNA]</scope>
    <source>
        <strain evidence="5 6">R30</strain>
    </source>
</reference>
<dbReference type="AlphaFoldDB" id="A0AB38TJU5"/>
<dbReference type="Pfam" id="PF01590">
    <property type="entry name" value="GAF"/>
    <property type="match status" value="1"/>
</dbReference>
<dbReference type="Gene3D" id="2.40.30.170">
    <property type="match status" value="1"/>
</dbReference>
<dbReference type="Gene3D" id="2.40.50.100">
    <property type="match status" value="1"/>
</dbReference>
<comment type="subcellular location">
    <subcellularLocation>
        <location evidence="1">Cell envelope</location>
    </subcellularLocation>
</comment>
<organism evidence="5 6">
    <name type="scientific">Mesorhizobium ciceri</name>
    <dbReference type="NCBI Taxonomy" id="39645"/>
    <lineage>
        <taxon>Bacteria</taxon>
        <taxon>Pseudomonadati</taxon>
        <taxon>Pseudomonadota</taxon>
        <taxon>Alphaproteobacteria</taxon>
        <taxon>Hyphomicrobiales</taxon>
        <taxon>Phyllobacteriaceae</taxon>
        <taxon>Mesorhizobium</taxon>
    </lineage>
</organism>
<geneLocation type="plasmid" evidence="5 6">
    <name>unnamed</name>
</geneLocation>
<proteinExistence type="predicted"/>
<dbReference type="PANTHER" id="PTHR32347">
    <property type="entry name" value="EFFLUX SYSTEM COMPONENT YKNX-RELATED"/>
    <property type="match status" value="1"/>
</dbReference>
<keyword evidence="2 3" id="KW-0175">Coiled coil</keyword>
<dbReference type="EMBL" id="CP088148">
    <property type="protein sequence ID" value="UTU55224.1"/>
    <property type="molecule type" value="Genomic_DNA"/>
</dbReference>
<dbReference type="InterPro" id="IPR029016">
    <property type="entry name" value="GAF-like_dom_sf"/>
</dbReference>
<dbReference type="SUPFAM" id="SSF111369">
    <property type="entry name" value="HlyD-like secretion proteins"/>
    <property type="match status" value="1"/>
</dbReference>
<dbReference type="Gene3D" id="3.30.450.40">
    <property type="match status" value="1"/>
</dbReference>
<evidence type="ECO:0000313" key="5">
    <source>
        <dbReference type="EMBL" id="UTU55224.1"/>
    </source>
</evidence>
<dbReference type="PANTHER" id="PTHR32347:SF23">
    <property type="entry name" value="BLL5650 PROTEIN"/>
    <property type="match status" value="1"/>
</dbReference>
<protein>
    <submittedName>
        <fullName evidence="5">HlyD family efflux transporter periplasmic adaptor subunit</fullName>
    </submittedName>
</protein>